<comment type="caution">
    <text evidence="1">The sequence shown here is derived from an EMBL/GenBank/DDBJ whole genome shotgun (WGS) entry which is preliminary data.</text>
</comment>
<evidence type="ECO:0000313" key="2">
    <source>
        <dbReference type="Proteomes" id="UP001165186"/>
    </source>
</evidence>
<name>A0ACB5S9V6_9PEZI</name>
<dbReference type="Proteomes" id="UP001165186">
    <property type="component" value="Unassembled WGS sequence"/>
</dbReference>
<accession>A0ACB5S9V6</accession>
<proteinExistence type="predicted"/>
<gene>
    <name evidence="1" type="primary">g2506</name>
    <name evidence="1" type="ORF">NpPPO83_00002506</name>
</gene>
<evidence type="ECO:0000313" key="1">
    <source>
        <dbReference type="EMBL" id="GME32177.1"/>
    </source>
</evidence>
<reference evidence="1" key="1">
    <citation type="submission" date="2024-09" db="EMBL/GenBank/DDBJ databases">
        <title>Draft Genome Sequences of Neofusicoccum parvum.</title>
        <authorList>
            <person name="Ashida A."/>
            <person name="Camagna M."/>
            <person name="Tanaka A."/>
            <person name="Takemoto D."/>
        </authorList>
    </citation>
    <scope>NUCLEOTIDE SEQUENCE</scope>
    <source>
        <strain evidence="1">PPO83</strain>
    </source>
</reference>
<organism evidence="1 2">
    <name type="scientific">Neofusicoccum parvum</name>
    <dbReference type="NCBI Taxonomy" id="310453"/>
    <lineage>
        <taxon>Eukaryota</taxon>
        <taxon>Fungi</taxon>
        <taxon>Dikarya</taxon>
        <taxon>Ascomycota</taxon>
        <taxon>Pezizomycotina</taxon>
        <taxon>Dothideomycetes</taxon>
        <taxon>Dothideomycetes incertae sedis</taxon>
        <taxon>Botryosphaeriales</taxon>
        <taxon>Botryosphaeriaceae</taxon>
        <taxon>Neofusicoccum</taxon>
    </lineage>
</organism>
<protein>
    <submittedName>
        <fullName evidence="1">Uncharacterized protein</fullName>
    </submittedName>
</protein>
<dbReference type="EMBL" id="BSXG01000217">
    <property type="protein sequence ID" value="GME32177.1"/>
    <property type="molecule type" value="Genomic_DNA"/>
</dbReference>
<sequence>MTDFTPQEPEIYRFEPTADTPNNVLPVLVYRSAFSTSVPLGEIRNVLQSNRWFSDGYSEASKTPIFHSKTHEAHVIIKGRCQLLVGGTQYGPPPGQMIYLSAGDIVVFPAGISHCLVESEDYEFIAFYPEKSAKRDNCEPRASPKEMKQYNKNIGKVAMPKYDPIGGKEGPLVEIWKISVIQDNIAQSWW</sequence>
<keyword evidence="2" id="KW-1185">Reference proteome</keyword>